<sequence>MTHFPDPESPSYRPTYTGDQLAAYVACIAPDPTYTLATLQSEIKADPLGALSRLQIRQMGFNSWGNVALHYSWHRIITLDSEALFHKIVERKLGGYCMENNAFFATILRSLGYQLYVTGARISFAVDGNGKHPEGFAGWSHEAILVTIDGQKYLVDVGFGSQSAIHPIPLIKGDSQNPPKVYNSVPGAEVRLVYRPIASNTDSSPSLWVLETRNKTHPEWQGAYCFSEVEWLPADFEITNYRTSQDPRSWFTHRLVMVRTLIDEETRTKPVGTLILSGNVIERRLGEAKKEVVLEARTERERIIGLRTWFGIVLQPEEERGIVGMASEIRSPSGV</sequence>
<dbReference type="PANTHER" id="PTHR11786">
    <property type="entry name" value="N-HYDROXYARYLAMINE O-ACETYLTRANSFERASE"/>
    <property type="match status" value="1"/>
</dbReference>
<evidence type="ECO:0000313" key="2">
    <source>
        <dbReference type="EMBL" id="KAJ8993864.1"/>
    </source>
</evidence>
<proteinExistence type="inferred from homology"/>
<dbReference type="PANTHER" id="PTHR11786:SF0">
    <property type="entry name" value="ARYLAMINE N-ACETYLTRANSFERASE 4-RELATED"/>
    <property type="match status" value="1"/>
</dbReference>
<dbReference type="GO" id="GO:0016407">
    <property type="term" value="F:acetyltransferase activity"/>
    <property type="evidence" value="ECO:0007669"/>
    <property type="project" value="InterPro"/>
</dbReference>
<organism evidence="2 3">
    <name type="scientific">Exophiala dermatitidis</name>
    <name type="common">Black yeast-like fungus</name>
    <name type="synonym">Wangiella dermatitidis</name>
    <dbReference type="NCBI Taxonomy" id="5970"/>
    <lineage>
        <taxon>Eukaryota</taxon>
        <taxon>Fungi</taxon>
        <taxon>Dikarya</taxon>
        <taxon>Ascomycota</taxon>
        <taxon>Pezizomycotina</taxon>
        <taxon>Eurotiomycetes</taxon>
        <taxon>Chaetothyriomycetidae</taxon>
        <taxon>Chaetothyriales</taxon>
        <taxon>Herpotrichiellaceae</taxon>
        <taxon>Exophiala</taxon>
    </lineage>
</organism>
<dbReference type="AlphaFoldDB" id="A0AAN6F036"/>
<dbReference type="InterPro" id="IPR001447">
    <property type="entry name" value="Arylamine_N-AcTrfase"/>
</dbReference>
<name>A0AAN6F036_EXODE</name>
<dbReference type="InterPro" id="IPR053710">
    <property type="entry name" value="Arylamine_NAT_domain_sf"/>
</dbReference>
<accession>A0AAN6F036</accession>
<dbReference type="InterPro" id="IPR038765">
    <property type="entry name" value="Papain-like_cys_pep_sf"/>
</dbReference>
<protein>
    <recommendedName>
        <fullName evidence="4">Arylamine N-acetyltransferase</fullName>
    </recommendedName>
</protein>
<dbReference type="EMBL" id="JAJGCB010000003">
    <property type="protein sequence ID" value="KAJ8993864.1"/>
    <property type="molecule type" value="Genomic_DNA"/>
</dbReference>
<gene>
    <name evidence="2" type="ORF">HRR80_002367</name>
</gene>
<dbReference type="Gene3D" id="3.30.2140.20">
    <property type="match status" value="1"/>
</dbReference>
<dbReference type="Pfam" id="PF00797">
    <property type="entry name" value="Acetyltransf_2"/>
    <property type="match status" value="1"/>
</dbReference>
<evidence type="ECO:0008006" key="4">
    <source>
        <dbReference type="Google" id="ProtNLM"/>
    </source>
</evidence>
<comment type="caution">
    <text evidence="2">The sequence shown here is derived from an EMBL/GenBank/DDBJ whole genome shotgun (WGS) entry which is preliminary data.</text>
</comment>
<comment type="similarity">
    <text evidence="1">Belongs to the arylamine N-acetyltransferase family.</text>
</comment>
<evidence type="ECO:0000256" key="1">
    <source>
        <dbReference type="ARBA" id="ARBA00006547"/>
    </source>
</evidence>
<evidence type="ECO:0000313" key="3">
    <source>
        <dbReference type="Proteomes" id="UP001161757"/>
    </source>
</evidence>
<reference evidence="2" key="1">
    <citation type="submission" date="2023-01" db="EMBL/GenBank/DDBJ databases">
        <title>Exophiala dermititidis isolated from Cystic Fibrosis Patient.</title>
        <authorList>
            <person name="Kurbessoian T."/>
            <person name="Crocker A."/>
            <person name="Murante D."/>
            <person name="Hogan D.A."/>
            <person name="Stajich J.E."/>
        </authorList>
    </citation>
    <scope>NUCLEOTIDE SEQUENCE</scope>
    <source>
        <strain evidence="2">Ex8</strain>
    </source>
</reference>
<dbReference type="Proteomes" id="UP001161757">
    <property type="component" value="Unassembled WGS sequence"/>
</dbReference>
<dbReference type="SUPFAM" id="SSF54001">
    <property type="entry name" value="Cysteine proteinases"/>
    <property type="match status" value="1"/>
</dbReference>